<feature type="transmembrane region" description="Helical" evidence="7">
    <location>
        <begin position="23"/>
        <end position="41"/>
    </location>
</feature>
<dbReference type="PANTHER" id="PTHR33406">
    <property type="entry name" value="MEMBRANE PROTEIN MJ1562-RELATED"/>
    <property type="match status" value="1"/>
</dbReference>
<dbReference type="InterPro" id="IPR000731">
    <property type="entry name" value="SSD"/>
</dbReference>
<evidence type="ECO:0000256" key="2">
    <source>
        <dbReference type="ARBA" id="ARBA00022475"/>
    </source>
</evidence>
<evidence type="ECO:0000256" key="5">
    <source>
        <dbReference type="ARBA" id="ARBA00023136"/>
    </source>
</evidence>
<reference evidence="9 10" key="1">
    <citation type="journal article" date="2019" name="Int. J. Syst. Evol. Microbiol.">
        <title>The Global Catalogue of Microorganisms (GCM) 10K type strain sequencing project: providing services to taxonomists for standard genome sequencing and annotation.</title>
        <authorList>
            <consortium name="The Broad Institute Genomics Platform"/>
            <consortium name="The Broad Institute Genome Sequencing Center for Infectious Disease"/>
            <person name="Wu L."/>
            <person name="Ma J."/>
        </authorList>
    </citation>
    <scope>NUCLEOTIDE SEQUENCE [LARGE SCALE GENOMIC DNA]</scope>
    <source>
        <strain evidence="9 10">JCM 15478</strain>
    </source>
</reference>
<dbReference type="Proteomes" id="UP001500016">
    <property type="component" value="Unassembled WGS sequence"/>
</dbReference>
<feature type="transmembrane region" description="Helical" evidence="7">
    <location>
        <begin position="578"/>
        <end position="601"/>
    </location>
</feature>
<feature type="domain" description="SSD" evidence="8">
    <location>
        <begin position="204"/>
        <end position="335"/>
    </location>
</feature>
<evidence type="ECO:0000256" key="4">
    <source>
        <dbReference type="ARBA" id="ARBA00022989"/>
    </source>
</evidence>
<feature type="compositionally biased region" description="Low complexity" evidence="6">
    <location>
        <begin position="735"/>
        <end position="755"/>
    </location>
</feature>
<organism evidence="9 10">
    <name type="scientific">Streptomyces albiaxialis</name>
    <dbReference type="NCBI Taxonomy" id="329523"/>
    <lineage>
        <taxon>Bacteria</taxon>
        <taxon>Bacillati</taxon>
        <taxon>Actinomycetota</taxon>
        <taxon>Actinomycetes</taxon>
        <taxon>Kitasatosporales</taxon>
        <taxon>Streptomycetaceae</taxon>
        <taxon>Streptomyces</taxon>
    </lineage>
</organism>
<gene>
    <name evidence="9" type="ORF">GCM10009801_45290</name>
</gene>
<feature type="compositionally biased region" description="Low complexity" evidence="6">
    <location>
        <begin position="359"/>
        <end position="376"/>
    </location>
</feature>
<feature type="transmembrane region" description="Helical" evidence="7">
    <location>
        <begin position="699"/>
        <end position="723"/>
    </location>
</feature>
<evidence type="ECO:0000256" key="6">
    <source>
        <dbReference type="SAM" id="MobiDB-lite"/>
    </source>
</evidence>
<keyword evidence="2" id="KW-1003">Cell membrane</keyword>
<evidence type="ECO:0000256" key="3">
    <source>
        <dbReference type="ARBA" id="ARBA00022692"/>
    </source>
</evidence>
<feature type="region of interest" description="Disordered" evidence="6">
    <location>
        <begin position="733"/>
        <end position="762"/>
    </location>
</feature>
<feature type="transmembrane region" description="Helical" evidence="7">
    <location>
        <begin position="310"/>
        <end position="336"/>
    </location>
</feature>
<feature type="transmembrane region" description="Helical" evidence="7">
    <location>
        <begin position="236"/>
        <end position="257"/>
    </location>
</feature>
<feature type="transmembrane region" description="Helical" evidence="7">
    <location>
        <begin position="278"/>
        <end position="304"/>
    </location>
</feature>
<accession>A0ABN2W5I4</accession>
<dbReference type="SUPFAM" id="SSF82866">
    <property type="entry name" value="Multidrug efflux transporter AcrB transmembrane domain"/>
    <property type="match status" value="2"/>
</dbReference>
<dbReference type="EMBL" id="BAAAPE010000012">
    <property type="protein sequence ID" value="GAA2084269.1"/>
    <property type="molecule type" value="Genomic_DNA"/>
</dbReference>
<dbReference type="InterPro" id="IPR004869">
    <property type="entry name" value="MMPL_dom"/>
</dbReference>
<evidence type="ECO:0000256" key="1">
    <source>
        <dbReference type="ARBA" id="ARBA00004651"/>
    </source>
</evidence>
<dbReference type="Gene3D" id="1.20.1640.10">
    <property type="entry name" value="Multidrug efflux transporter AcrB transmembrane domain"/>
    <property type="match status" value="2"/>
</dbReference>
<comment type="subcellular location">
    <subcellularLocation>
        <location evidence="1">Cell membrane</location>
        <topology evidence="1">Multi-pass membrane protein</topology>
    </subcellularLocation>
</comment>
<feature type="transmembrane region" description="Helical" evidence="7">
    <location>
        <begin position="191"/>
        <end position="224"/>
    </location>
</feature>
<comment type="caution">
    <text evidence="9">The sequence shown here is derived from an EMBL/GenBank/DDBJ whole genome shotgun (WGS) entry which is preliminary data.</text>
</comment>
<evidence type="ECO:0000256" key="7">
    <source>
        <dbReference type="SAM" id="Phobius"/>
    </source>
</evidence>
<name>A0ABN2W5I4_9ACTN</name>
<keyword evidence="10" id="KW-1185">Reference proteome</keyword>
<feature type="region of interest" description="Disordered" evidence="6">
    <location>
        <begin position="359"/>
        <end position="379"/>
    </location>
</feature>
<dbReference type="Pfam" id="PF03176">
    <property type="entry name" value="MMPL"/>
    <property type="match status" value="2"/>
</dbReference>
<dbReference type="PANTHER" id="PTHR33406:SF13">
    <property type="entry name" value="MEMBRANE PROTEIN YDFJ"/>
    <property type="match status" value="1"/>
</dbReference>
<sequence length="762" mass="79204">MASKRNFAAALGDWSAQHRKTAIFGWLVLVVLVTVLGGSAGQKTMTNADYGTGDSGKAERILQDAGLAPPAGELVLVEGGKLTADDPAFRSAVAATVEAIEKTGLAQNLKDPNTTRLYSEDKHSALIQYEVKGDPDTAADRIQPVIDAVEKTDKAQGEVTLGQYGAATGLKGINDSLGEDLMRAELTAVPVALGILFIVFGALVAALLPVVLAVTACVAAMGLLAVSSQFVPVDGMTNSVMFLMGLAVGVDYCLFYLRREREERAKGRDRATALHIAATTSGHSVMISGLTVVVAMAGMFLSGLTVFEGFAMATIEVVLISVIGSMTVLPAAMAWLGDRVQKGRVPFLSKRREAAAAKAAQEAAASGTSASGTSASGTPRKENALLRGVMRRPALFAALGAALLLVLAAPALGMKTEKLGTDKLLPPDSPMVTVSEKIGKEFPGAPAPAGVVVKADDITGPEVTGAIADFKKAALASGRTGKQIDVKVHKKEDIAEISVPLIGNGTDSTSKKALETLRGETVPDTLGKLKDTESLVRGDLAFSEDYNDQLSDSIVPVFAFVMGVTFLLMLVSFRSPVIALTSIVLNLLSVGAAYGVMTAVFQHGWGAGLVGTEAPGAIESWMPLFVFVVLFGLSMDYHVFVVSRIREAYDNGAPTRQAIAHGIRSTAGVVTSAGLIMVAVFAVFGTLSMQDFKQLGVGLAVAVALDATVVRAILLPSVMALLGEANWFPRKRRPAAPAASGATSPAPAPAEPSGGDRVPVTH</sequence>
<feature type="transmembrane region" description="Helical" evidence="7">
    <location>
        <begin position="663"/>
        <end position="687"/>
    </location>
</feature>
<proteinExistence type="predicted"/>
<dbReference type="PROSITE" id="PS50156">
    <property type="entry name" value="SSD"/>
    <property type="match status" value="1"/>
</dbReference>
<keyword evidence="3 7" id="KW-0812">Transmembrane</keyword>
<dbReference type="InterPro" id="IPR050545">
    <property type="entry name" value="Mycobact_MmpL"/>
</dbReference>
<keyword evidence="4 7" id="KW-1133">Transmembrane helix</keyword>
<feature type="transmembrane region" description="Helical" evidence="7">
    <location>
        <begin position="621"/>
        <end position="642"/>
    </location>
</feature>
<feature type="transmembrane region" description="Helical" evidence="7">
    <location>
        <begin position="553"/>
        <end position="571"/>
    </location>
</feature>
<evidence type="ECO:0000313" key="9">
    <source>
        <dbReference type="EMBL" id="GAA2084269.1"/>
    </source>
</evidence>
<feature type="transmembrane region" description="Helical" evidence="7">
    <location>
        <begin position="394"/>
        <end position="413"/>
    </location>
</feature>
<keyword evidence="5 7" id="KW-0472">Membrane</keyword>
<protein>
    <submittedName>
        <fullName evidence="9">MMPL family transporter</fullName>
    </submittedName>
</protein>
<dbReference type="RefSeq" id="WP_344531020.1">
    <property type="nucleotide sequence ID" value="NZ_BAAAPE010000012.1"/>
</dbReference>
<evidence type="ECO:0000313" key="10">
    <source>
        <dbReference type="Proteomes" id="UP001500016"/>
    </source>
</evidence>
<evidence type="ECO:0000259" key="8">
    <source>
        <dbReference type="PROSITE" id="PS50156"/>
    </source>
</evidence>